<dbReference type="EMBL" id="CAVMJV010000049">
    <property type="protein sequence ID" value="CAK5083063.1"/>
    <property type="molecule type" value="Genomic_DNA"/>
</dbReference>
<accession>A0ACB0ZXY6</accession>
<evidence type="ECO:0000313" key="1">
    <source>
        <dbReference type="EMBL" id="CAK5083063.1"/>
    </source>
</evidence>
<protein>
    <submittedName>
        <fullName evidence="1">Uncharacterized protein</fullName>
    </submittedName>
</protein>
<gene>
    <name evidence="1" type="ORF">MENTE1834_LOCUS30373</name>
</gene>
<sequence length="407" mass="47540">MQLNEFEVLSLFGQSEEDNQRRVIKLHAITRIDDRNQIPRIFYSLLEWGGGGCFKDYIFEKHNEWGCGENWEINDNKVFGVIKEAVIVLKELNEKIVHLDFKPHNLIFVRKRRSRANNGRGILKAIDFGSVKVFDKEDNERFYKTIVFQNQRHIISGKPPLSSEAYRSPEHKNTHCSKHNICPVHGFLCPHNDINLCPDHKKACPFHYLLSVKSDVWAIGIILFQIVMGDLNAKVKNEKIKLDIKNNNKRPKYGQILIWINEKYKMATRNYIEWYRTLLNDWEHIFSFLTLILQTRICCPKTYLLIIATLRYNPHHRPTANGILSYLNGECQLLFPELENISELDKIEFLPGLSLNLLKDILSKIANEVNKNENFGLVDNLAYSEVRVDGNIFNLPFCEYYTKNGEN</sequence>
<name>A0ACB0ZXY6_MELEN</name>
<dbReference type="Proteomes" id="UP001497535">
    <property type="component" value="Unassembled WGS sequence"/>
</dbReference>
<comment type="caution">
    <text evidence="1">The sequence shown here is derived from an EMBL/GenBank/DDBJ whole genome shotgun (WGS) entry which is preliminary data.</text>
</comment>
<evidence type="ECO:0000313" key="2">
    <source>
        <dbReference type="Proteomes" id="UP001497535"/>
    </source>
</evidence>
<proteinExistence type="predicted"/>
<keyword evidence="2" id="KW-1185">Reference proteome</keyword>
<organism evidence="1 2">
    <name type="scientific">Meloidogyne enterolobii</name>
    <name type="common">Root-knot nematode worm</name>
    <name type="synonym">Meloidogyne mayaguensis</name>
    <dbReference type="NCBI Taxonomy" id="390850"/>
    <lineage>
        <taxon>Eukaryota</taxon>
        <taxon>Metazoa</taxon>
        <taxon>Ecdysozoa</taxon>
        <taxon>Nematoda</taxon>
        <taxon>Chromadorea</taxon>
        <taxon>Rhabditida</taxon>
        <taxon>Tylenchina</taxon>
        <taxon>Tylenchomorpha</taxon>
        <taxon>Tylenchoidea</taxon>
        <taxon>Meloidogynidae</taxon>
        <taxon>Meloidogyninae</taxon>
        <taxon>Meloidogyne</taxon>
    </lineage>
</organism>
<reference evidence="1" key="1">
    <citation type="submission" date="2023-11" db="EMBL/GenBank/DDBJ databases">
        <authorList>
            <person name="Poullet M."/>
        </authorList>
    </citation>
    <scope>NUCLEOTIDE SEQUENCE</scope>
    <source>
        <strain evidence="1">E1834</strain>
    </source>
</reference>